<dbReference type="InterPro" id="IPR002105">
    <property type="entry name" value="Dockerin_1_rpt"/>
</dbReference>
<organism evidence="7 8">
    <name type="scientific">Paenibacillus taichungensis</name>
    <dbReference type="NCBI Taxonomy" id="484184"/>
    <lineage>
        <taxon>Bacteria</taxon>
        <taxon>Bacillati</taxon>
        <taxon>Bacillota</taxon>
        <taxon>Bacilli</taxon>
        <taxon>Bacillales</taxon>
        <taxon>Paenibacillaceae</taxon>
        <taxon>Paenibacillus</taxon>
    </lineage>
</organism>
<dbReference type="GO" id="GO:0004553">
    <property type="term" value="F:hydrolase activity, hydrolyzing O-glycosyl compounds"/>
    <property type="evidence" value="ECO:0007669"/>
    <property type="project" value="InterPro"/>
</dbReference>
<dbReference type="Gene3D" id="2.60.40.10">
    <property type="entry name" value="Immunoglobulins"/>
    <property type="match status" value="1"/>
</dbReference>
<dbReference type="InterPro" id="IPR044060">
    <property type="entry name" value="Bacterial_rp_domain"/>
</dbReference>
<dbReference type="Pfam" id="PF03442">
    <property type="entry name" value="CBM_X2"/>
    <property type="match status" value="1"/>
</dbReference>
<keyword evidence="3" id="KW-0119">Carbohydrate metabolism</keyword>
<dbReference type="Proteomes" id="UP000250642">
    <property type="component" value="Unassembled WGS sequence"/>
</dbReference>
<dbReference type="GO" id="GO:0030245">
    <property type="term" value="P:cellulose catabolic process"/>
    <property type="evidence" value="ECO:0007669"/>
    <property type="project" value="UniProtKB-KW"/>
</dbReference>
<dbReference type="SUPFAM" id="SSF81296">
    <property type="entry name" value="E set domains"/>
    <property type="match status" value="1"/>
</dbReference>
<accession>A0A329QAE5</accession>
<dbReference type="InterPro" id="IPR036439">
    <property type="entry name" value="Dockerin_dom_sf"/>
</dbReference>
<dbReference type="SUPFAM" id="SSF110296">
    <property type="entry name" value="Oligoxyloglucan reducing end-specific cellobiohydrolase"/>
    <property type="match status" value="2"/>
</dbReference>
<dbReference type="InterPro" id="IPR005102">
    <property type="entry name" value="Carbo-bd_X2"/>
</dbReference>
<evidence type="ECO:0000256" key="2">
    <source>
        <dbReference type="ARBA" id="ARBA00023001"/>
    </source>
</evidence>
<name>A0A329QAE5_9BACL</name>
<keyword evidence="1 5" id="KW-0732">Signal</keyword>
<reference evidence="7 8" key="1">
    <citation type="submission" date="2018-04" db="EMBL/GenBank/DDBJ databases">
        <title>Paenibacillus taichungensis Genome sequencing and assembly.</title>
        <authorList>
            <person name="Xu J."/>
            <person name="Rensing C."/>
            <person name="Mazhar H.S."/>
        </authorList>
    </citation>
    <scope>NUCLEOTIDE SEQUENCE [LARGE SCALE GENOMIC DNA]</scope>
    <source>
        <strain evidence="7 8">NC1</strain>
    </source>
</reference>
<evidence type="ECO:0000256" key="1">
    <source>
        <dbReference type="ARBA" id="ARBA00022729"/>
    </source>
</evidence>
<comment type="caution">
    <text evidence="7">The sequence shown here is derived from an EMBL/GenBank/DDBJ whole genome shotgun (WGS) entry which is preliminary data.</text>
</comment>
<sequence length="833" mass="87854">MKIFKRGLAVVLAFLMTVAFIPQNYAEAVSDEWEQISPFPTANTINDVTYGNHQFVAVGRNQVILTSADGKNWMVSDHPEAINSNLSSVSYGNGRFVAVGSSGLVVTLIDGETEWKIQKQNITTYGIASVVYGNGKFVAVGADGKVMTSTDGMTWTGQTVGSTSNFHMGVTYGKDKFVGVGIRGFVIQSADGISWSSKTVSTTNMFYGVTYGNNKYVAVGQSGLIMTSTDGTNWNSMTSNTSATLNKVIYDNFSNLYVAVGGGGTIVTSPDGTTWTVQIKETAKDLNGIGTGDGLIVVVGYSGVILTSDNGILWTDQLKGTAAGLEGLVYGNGMFVAVGNELVGSTTSQSLILTSPDGKAWINRKPSVAPFTRDYIGSVSYGNGKFIALGYKESAEFQGLIMTSSNGISWTEQTYGEGTLLGSVYGDQQYVIVGANGTILTSSNGETWTRQAIESSDVLYGVSYGNGLYVAVGGSTILTSSDGITWKQKSTDSSTYLYNVTYGNGLFVAVGEGGKIIASSDGLTWTDQTSQVYSALHGIHYDDNGFKAAGASGTIVTSTDGITWTKQPSGTNIYLRDIVSSGNEDVVIGQDGVILRKTVTNSTINPISGFFDKYSSSPDYKDVTTEVVLNGNELTGITNGVEALVLGTDYNVVAGTVTISKEYLSKQAEGTLNLILAFSKGAPKKLEVTISHTTPQMLTVSYLPGDHGAFEGTSENVAIGGHPAAVPTVTPVEGYHFAGWSSDGGVTKLTSQQVTAVTVTADVTYTAYYKVFVMGDADGDGKVTAADALLLSKYIKGKITLTPEQLQALDMNGDGKWDDEDIKVILAISVGKG</sequence>
<dbReference type="Gene3D" id="1.10.1330.10">
    <property type="entry name" value="Dockerin domain"/>
    <property type="match status" value="1"/>
</dbReference>
<dbReference type="CDD" id="cd14256">
    <property type="entry name" value="Dockerin_I"/>
    <property type="match status" value="1"/>
</dbReference>
<dbReference type="EMBL" id="QEVW01000049">
    <property type="protein sequence ID" value="RAW09380.1"/>
    <property type="molecule type" value="Genomic_DNA"/>
</dbReference>
<dbReference type="InterPro" id="IPR013783">
    <property type="entry name" value="Ig-like_fold"/>
</dbReference>
<dbReference type="Pfam" id="PF18998">
    <property type="entry name" value="Flg_new_2"/>
    <property type="match status" value="1"/>
</dbReference>
<evidence type="ECO:0000313" key="8">
    <source>
        <dbReference type="Proteomes" id="UP000250642"/>
    </source>
</evidence>
<feature type="domain" description="Dockerin" evidence="6">
    <location>
        <begin position="770"/>
        <end position="833"/>
    </location>
</feature>
<keyword evidence="2" id="KW-0136">Cellulose degradation</keyword>
<evidence type="ECO:0000256" key="5">
    <source>
        <dbReference type="SAM" id="SignalP"/>
    </source>
</evidence>
<feature type="signal peptide" evidence="5">
    <location>
        <begin position="1"/>
        <end position="26"/>
    </location>
</feature>
<proteinExistence type="predicted"/>
<dbReference type="AlphaFoldDB" id="A0A329QAE5"/>
<keyword evidence="4" id="KW-0624">Polysaccharide degradation</keyword>
<gene>
    <name evidence="7" type="ORF">DC345_31310</name>
</gene>
<dbReference type="SUPFAM" id="SSF63446">
    <property type="entry name" value="Type I dockerin domain"/>
    <property type="match status" value="1"/>
</dbReference>
<dbReference type="InterPro" id="IPR014756">
    <property type="entry name" value="Ig_E-set"/>
</dbReference>
<evidence type="ECO:0000259" key="6">
    <source>
        <dbReference type="PROSITE" id="PS51766"/>
    </source>
</evidence>
<evidence type="ECO:0000256" key="4">
    <source>
        <dbReference type="ARBA" id="ARBA00023326"/>
    </source>
</evidence>
<dbReference type="RefSeq" id="WP_113056456.1">
    <property type="nucleotide sequence ID" value="NZ_QEVW01000049.1"/>
</dbReference>
<dbReference type="Pfam" id="PF00404">
    <property type="entry name" value="Dockerin_1"/>
    <property type="match status" value="1"/>
</dbReference>
<evidence type="ECO:0000256" key="3">
    <source>
        <dbReference type="ARBA" id="ARBA00023277"/>
    </source>
</evidence>
<protein>
    <recommendedName>
        <fullName evidence="6">Dockerin domain-containing protein</fullName>
    </recommendedName>
</protein>
<feature type="chain" id="PRO_5039232526" description="Dockerin domain-containing protein" evidence="5">
    <location>
        <begin position="27"/>
        <end position="833"/>
    </location>
</feature>
<evidence type="ECO:0000313" key="7">
    <source>
        <dbReference type="EMBL" id="RAW09380.1"/>
    </source>
</evidence>
<dbReference type="PROSITE" id="PS51766">
    <property type="entry name" value="DOCKERIN"/>
    <property type="match status" value="1"/>
</dbReference>
<dbReference type="InterPro" id="IPR016134">
    <property type="entry name" value="Dockerin_dom"/>
</dbReference>